<feature type="transmembrane region" description="Helical" evidence="7">
    <location>
        <begin position="399"/>
        <end position="424"/>
    </location>
</feature>
<feature type="transmembrane region" description="Helical" evidence="7">
    <location>
        <begin position="272"/>
        <end position="297"/>
    </location>
</feature>
<dbReference type="Pfam" id="PF07690">
    <property type="entry name" value="MFS_1"/>
    <property type="match status" value="1"/>
</dbReference>
<dbReference type="InterPro" id="IPR011701">
    <property type="entry name" value="MFS"/>
</dbReference>
<dbReference type="InterPro" id="IPR004638">
    <property type="entry name" value="EmrB-like"/>
</dbReference>
<keyword evidence="6 7" id="KW-0472">Membrane</keyword>
<evidence type="ECO:0000256" key="2">
    <source>
        <dbReference type="ARBA" id="ARBA00022448"/>
    </source>
</evidence>
<feature type="transmembrane region" description="Helical" evidence="7">
    <location>
        <begin position="337"/>
        <end position="354"/>
    </location>
</feature>
<feature type="transmembrane region" description="Helical" evidence="7">
    <location>
        <begin position="48"/>
        <end position="71"/>
    </location>
</feature>
<feature type="transmembrane region" description="Helical" evidence="7">
    <location>
        <begin position="444"/>
        <end position="464"/>
    </location>
</feature>
<dbReference type="PROSITE" id="PS50850">
    <property type="entry name" value="MFS"/>
    <property type="match status" value="1"/>
</dbReference>
<evidence type="ECO:0000313" key="10">
    <source>
        <dbReference type="Proteomes" id="UP000317039"/>
    </source>
</evidence>
<name>A0A516NH15_9NOCA</name>
<dbReference type="InterPro" id="IPR005829">
    <property type="entry name" value="Sugar_transporter_CS"/>
</dbReference>
<evidence type="ECO:0000256" key="1">
    <source>
        <dbReference type="ARBA" id="ARBA00004651"/>
    </source>
</evidence>
<proteinExistence type="predicted"/>
<dbReference type="Gene3D" id="1.20.1250.20">
    <property type="entry name" value="MFS general substrate transporter like domains"/>
    <property type="match status" value="1"/>
</dbReference>
<dbReference type="KEGG" id="nod:FOH10_05010"/>
<evidence type="ECO:0000256" key="4">
    <source>
        <dbReference type="ARBA" id="ARBA00022692"/>
    </source>
</evidence>
<dbReference type="GeneID" id="80331751"/>
<dbReference type="PROSITE" id="PS00216">
    <property type="entry name" value="SUGAR_TRANSPORT_1"/>
    <property type="match status" value="1"/>
</dbReference>
<feature type="transmembrane region" description="Helical" evidence="7">
    <location>
        <begin position="170"/>
        <end position="192"/>
    </location>
</feature>
<feature type="transmembrane region" description="Helical" evidence="7">
    <location>
        <begin position="108"/>
        <end position="131"/>
    </location>
</feature>
<protein>
    <submittedName>
        <fullName evidence="9">MFS transporter</fullName>
    </submittedName>
</protein>
<dbReference type="PANTHER" id="PTHR42718">
    <property type="entry name" value="MAJOR FACILITATOR SUPERFAMILY MULTIDRUG TRANSPORTER MFSC"/>
    <property type="match status" value="1"/>
</dbReference>
<keyword evidence="2" id="KW-0813">Transport</keyword>
<dbReference type="EMBL" id="CP041695">
    <property type="protein sequence ID" value="QDP78193.1"/>
    <property type="molecule type" value="Genomic_DNA"/>
</dbReference>
<sequence length="491" mass="50410">MVAETDSTLTSARGRLILLLLCAVQFLDIVDSSILNVALPSIRADLPFTAHGVQWVLSGYLLTYGGFLLLGGRLADLVGRRRMLVAGTVLFAACSLAGGLAVTPEMLVAARVLQGVGAALMAPAGLSILTTTFRSTADRNRALGVWGAVSGLAAATGVFFGGVLSDGPGWRWVLLVNLPVCLAIIAAAHRLLPADGPRERVRDFDAAGALLGTGGMLLLVYALVRAPEQGWTTAVTLACFAGAALLLAAFIGNELRHRNPLFPFSIFRVRGLAAADATQMLAFAGFVSMFFFLTLYMQNVLGFSPTQAGAAYLPVTVGMGIAAGVSAKLFERVGTRPVIVAGALIAAAAMFQLSRIPVGGDYRSDLLPGLLVVSIGLGAVFVAVTTAANAGVPADRAGLAAGLLNSSQQLGAALGLAILTAIATSRTNELLAAATAPPEAFTAGFQRALFVCGIFALAAAVLALRAGELRIGKNRSDIDAATPAVELKGLA</sequence>
<feature type="transmembrane region" description="Helical" evidence="7">
    <location>
        <begin position="309"/>
        <end position="330"/>
    </location>
</feature>
<dbReference type="NCBIfam" id="TIGR00711">
    <property type="entry name" value="efflux_EmrB"/>
    <property type="match status" value="1"/>
</dbReference>
<feature type="transmembrane region" description="Helical" evidence="7">
    <location>
        <begin position="204"/>
        <end position="224"/>
    </location>
</feature>
<dbReference type="SUPFAM" id="SSF103473">
    <property type="entry name" value="MFS general substrate transporter"/>
    <property type="match status" value="1"/>
</dbReference>
<feature type="transmembrane region" description="Helical" evidence="7">
    <location>
        <begin position="230"/>
        <end position="251"/>
    </location>
</feature>
<feature type="transmembrane region" description="Helical" evidence="7">
    <location>
        <begin position="366"/>
        <end position="387"/>
    </location>
</feature>
<evidence type="ECO:0000256" key="6">
    <source>
        <dbReference type="ARBA" id="ARBA00023136"/>
    </source>
</evidence>
<dbReference type="Proteomes" id="UP000317039">
    <property type="component" value="Chromosome"/>
</dbReference>
<gene>
    <name evidence="9" type="ORF">FOH10_05010</name>
</gene>
<dbReference type="Gene3D" id="1.20.1720.10">
    <property type="entry name" value="Multidrug resistance protein D"/>
    <property type="match status" value="1"/>
</dbReference>
<evidence type="ECO:0000259" key="8">
    <source>
        <dbReference type="PROSITE" id="PS50850"/>
    </source>
</evidence>
<dbReference type="GO" id="GO:0022857">
    <property type="term" value="F:transmembrane transporter activity"/>
    <property type="evidence" value="ECO:0007669"/>
    <property type="project" value="InterPro"/>
</dbReference>
<evidence type="ECO:0000256" key="7">
    <source>
        <dbReference type="SAM" id="Phobius"/>
    </source>
</evidence>
<evidence type="ECO:0000256" key="3">
    <source>
        <dbReference type="ARBA" id="ARBA00022475"/>
    </source>
</evidence>
<reference evidence="9 10" key="1">
    <citation type="submission" date="2019-07" db="EMBL/GenBank/DDBJ databases">
        <title>Complete Genome Sequence and Methylome Analysis of Nocardia otitidis-caviarum NEB252.</title>
        <authorList>
            <person name="Fomenkov A."/>
            <person name="Anton B.P."/>
            <person name="Vincze T."/>
            <person name="Roberts R.J."/>
        </authorList>
    </citation>
    <scope>NUCLEOTIDE SEQUENCE [LARGE SCALE GENOMIC DNA]</scope>
    <source>
        <strain evidence="9 10">NEB252</strain>
    </source>
</reference>
<dbReference type="AlphaFoldDB" id="A0A516NH15"/>
<dbReference type="CDD" id="cd17321">
    <property type="entry name" value="MFS_MMR_MDR_like"/>
    <property type="match status" value="1"/>
</dbReference>
<comment type="subcellular location">
    <subcellularLocation>
        <location evidence="1">Cell membrane</location>
        <topology evidence="1">Multi-pass membrane protein</topology>
    </subcellularLocation>
</comment>
<dbReference type="GO" id="GO:0005886">
    <property type="term" value="C:plasma membrane"/>
    <property type="evidence" value="ECO:0007669"/>
    <property type="project" value="UniProtKB-SubCell"/>
</dbReference>
<evidence type="ECO:0000256" key="5">
    <source>
        <dbReference type="ARBA" id="ARBA00022989"/>
    </source>
</evidence>
<dbReference type="RefSeq" id="WP_143979810.1">
    <property type="nucleotide sequence ID" value="NZ_CP041695.1"/>
</dbReference>
<feature type="transmembrane region" description="Helical" evidence="7">
    <location>
        <begin position="143"/>
        <end position="164"/>
    </location>
</feature>
<dbReference type="InterPro" id="IPR020846">
    <property type="entry name" value="MFS_dom"/>
</dbReference>
<feature type="transmembrane region" description="Helical" evidence="7">
    <location>
        <begin position="83"/>
        <end position="102"/>
    </location>
</feature>
<accession>A0A516NH15</accession>
<feature type="domain" description="Major facilitator superfamily (MFS) profile" evidence="8">
    <location>
        <begin position="17"/>
        <end position="471"/>
    </location>
</feature>
<keyword evidence="4 7" id="KW-0812">Transmembrane</keyword>
<dbReference type="PANTHER" id="PTHR42718:SF46">
    <property type="entry name" value="BLR6921 PROTEIN"/>
    <property type="match status" value="1"/>
</dbReference>
<evidence type="ECO:0000313" key="9">
    <source>
        <dbReference type="EMBL" id="QDP78193.1"/>
    </source>
</evidence>
<dbReference type="InterPro" id="IPR036259">
    <property type="entry name" value="MFS_trans_sf"/>
</dbReference>
<keyword evidence="3" id="KW-1003">Cell membrane</keyword>
<keyword evidence="5 7" id="KW-1133">Transmembrane helix</keyword>
<organism evidence="9 10">
    <name type="scientific">Nocardia otitidiscaviarum</name>
    <dbReference type="NCBI Taxonomy" id="1823"/>
    <lineage>
        <taxon>Bacteria</taxon>
        <taxon>Bacillati</taxon>
        <taxon>Actinomycetota</taxon>
        <taxon>Actinomycetes</taxon>
        <taxon>Mycobacteriales</taxon>
        <taxon>Nocardiaceae</taxon>
        <taxon>Nocardia</taxon>
    </lineage>
</organism>